<feature type="non-terminal residue" evidence="1">
    <location>
        <position position="1"/>
    </location>
</feature>
<protein>
    <submittedName>
        <fullName evidence="1">Uncharacterized protein</fullName>
    </submittedName>
</protein>
<organism evidence="1 2">
    <name type="scientific">Lasius niger</name>
    <name type="common">Black garden ant</name>
    <dbReference type="NCBI Taxonomy" id="67767"/>
    <lineage>
        <taxon>Eukaryota</taxon>
        <taxon>Metazoa</taxon>
        <taxon>Ecdysozoa</taxon>
        <taxon>Arthropoda</taxon>
        <taxon>Hexapoda</taxon>
        <taxon>Insecta</taxon>
        <taxon>Pterygota</taxon>
        <taxon>Neoptera</taxon>
        <taxon>Endopterygota</taxon>
        <taxon>Hymenoptera</taxon>
        <taxon>Apocrita</taxon>
        <taxon>Aculeata</taxon>
        <taxon>Formicoidea</taxon>
        <taxon>Formicidae</taxon>
        <taxon>Formicinae</taxon>
        <taxon>Lasius</taxon>
        <taxon>Lasius</taxon>
    </lineage>
</organism>
<dbReference type="PaxDb" id="67767-A0A0J7KIM1"/>
<proteinExistence type="predicted"/>
<dbReference type="Proteomes" id="UP000036403">
    <property type="component" value="Unassembled WGS sequence"/>
</dbReference>
<keyword evidence="2" id="KW-1185">Reference proteome</keyword>
<evidence type="ECO:0000313" key="1">
    <source>
        <dbReference type="EMBL" id="KMQ90283.1"/>
    </source>
</evidence>
<evidence type="ECO:0000313" key="2">
    <source>
        <dbReference type="Proteomes" id="UP000036403"/>
    </source>
</evidence>
<dbReference type="OrthoDB" id="8065021at2759"/>
<dbReference type="EMBL" id="LBMM01006840">
    <property type="protein sequence ID" value="KMQ90283.1"/>
    <property type="molecule type" value="Genomic_DNA"/>
</dbReference>
<name>A0A0J7KIM1_LASNI</name>
<comment type="caution">
    <text evidence="1">The sequence shown here is derived from an EMBL/GenBank/DDBJ whole genome shotgun (WGS) entry which is preliminary data.</text>
</comment>
<accession>A0A0J7KIM1</accession>
<reference evidence="1 2" key="1">
    <citation type="submission" date="2015-04" db="EMBL/GenBank/DDBJ databases">
        <title>Lasius niger genome sequencing.</title>
        <authorList>
            <person name="Konorov E.A."/>
            <person name="Nikitin M.A."/>
            <person name="Kirill M.V."/>
            <person name="Chang P."/>
        </authorList>
    </citation>
    <scope>NUCLEOTIDE SEQUENCE [LARGE SCALE GENOMIC DNA]</scope>
    <source>
        <tissue evidence="1">Whole</tissue>
    </source>
</reference>
<gene>
    <name evidence="1" type="ORF">RF55_9977</name>
</gene>
<sequence length="265" mass="30419">TRILSADEDVWQDAFEHLTGSSLTQRLPSPDLDARASVRVRPSEEVASRSEEIVEDLDHLAVPPELMARELEILRREKALLERELSLVRRKARMSPSVESGASDRAIDSGFNVRTISDMVSEFRGDCDNFDTWKRQIELLRTTYRLDENSTKVLISLRLKSKALNWFHSKPKHLELSAAELFHEMSRIFDNRPSKLTLRKDFERRKWQNGETFSIFTRSTGYSYAEPGADAAFYINEGFVGRLPKVVVGQRAEAMQSDLREGNDQ</sequence>
<dbReference type="AlphaFoldDB" id="A0A0J7KIM1"/>